<gene>
    <name evidence="1" type="ORF">GDO81_018432</name>
</gene>
<evidence type="ECO:0000313" key="2">
    <source>
        <dbReference type="Proteomes" id="UP000824782"/>
    </source>
</evidence>
<dbReference type="AlphaFoldDB" id="A0AAV6ZU24"/>
<name>A0AAV6ZU24_ENGPU</name>
<accession>A0AAV6ZU24</accession>
<keyword evidence="2" id="KW-1185">Reference proteome</keyword>
<dbReference type="EMBL" id="WNYA01000012">
    <property type="protein sequence ID" value="KAG8551069.1"/>
    <property type="molecule type" value="Genomic_DNA"/>
</dbReference>
<organism evidence="1 2">
    <name type="scientific">Engystomops pustulosus</name>
    <name type="common">Tungara frog</name>
    <name type="synonym">Physalaemus pustulosus</name>
    <dbReference type="NCBI Taxonomy" id="76066"/>
    <lineage>
        <taxon>Eukaryota</taxon>
        <taxon>Metazoa</taxon>
        <taxon>Chordata</taxon>
        <taxon>Craniata</taxon>
        <taxon>Vertebrata</taxon>
        <taxon>Euteleostomi</taxon>
        <taxon>Amphibia</taxon>
        <taxon>Batrachia</taxon>
        <taxon>Anura</taxon>
        <taxon>Neobatrachia</taxon>
        <taxon>Hyloidea</taxon>
        <taxon>Leptodactylidae</taxon>
        <taxon>Leiuperinae</taxon>
        <taxon>Engystomops</taxon>
    </lineage>
</organism>
<protein>
    <submittedName>
        <fullName evidence="1">Uncharacterized protein</fullName>
    </submittedName>
</protein>
<comment type="caution">
    <text evidence="1">The sequence shown here is derived from an EMBL/GenBank/DDBJ whole genome shotgun (WGS) entry which is preliminary data.</text>
</comment>
<reference evidence="1" key="1">
    <citation type="thesis" date="2020" institute="ProQuest LLC" country="789 East Eisenhower Parkway, Ann Arbor, MI, USA">
        <title>Comparative Genomics and Chromosome Evolution.</title>
        <authorList>
            <person name="Mudd A.B."/>
        </authorList>
    </citation>
    <scope>NUCLEOTIDE SEQUENCE</scope>
    <source>
        <strain evidence="1">237g6f4</strain>
        <tissue evidence="1">Blood</tissue>
    </source>
</reference>
<proteinExistence type="predicted"/>
<dbReference type="Proteomes" id="UP000824782">
    <property type="component" value="Unassembled WGS sequence"/>
</dbReference>
<evidence type="ECO:0000313" key="1">
    <source>
        <dbReference type="EMBL" id="KAG8551069.1"/>
    </source>
</evidence>
<sequence>MRTHCRQFQKFSSLLLILLTYDQIKLRNIKSTRMPSHCPTLGFAP</sequence>